<feature type="transmembrane region" description="Helical" evidence="1">
    <location>
        <begin position="12"/>
        <end position="31"/>
    </location>
</feature>
<evidence type="ECO:0000256" key="1">
    <source>
        <dbReference type="SAM" id="Phobius"/>
    </source>
</evidence>
<sequence>MREFLESDVGFYYAIGVFTFGVFVAGLAVLVVTNPDGVGTRELAGLVVGFLLFMFVYFISMSVHRLQDGDGA</sequence>
<dbReference type="RefSeq" id="WP_246973900.1">
    <property type="nucleotide sequence ID" value="NZ_CP095397.1"/>
</dbReference>
<proteinExistence type="predicted"/>
<dbReference type="AlphaFoldDB" id="A0ABD5P3A8"/>
<name>A0ABD5P3A8_9EURY</name>
<accession>A0ABD5P3A8</accession>
<evidence type="ECO:0000313" key="2">
    <source>
        <dbReference type="EMBL" id="MFC4248600.1"/>
    </source>
</evidence>
<feature type="transmembrane region" description="Helical" evidence="1">
    <location>
        <begin position="43"/>
        <end position="63"/>
    </location>
</feature>
<protein>
    <submittedName>
        <fullName evidence="2">Uncharacterized protein</fullName>
    </submittedName>
</protein>
<gene>
    <name evidence="2" type="ORF">ACFOZ7_16980</name>
</gene>
<organism evidence="2 3">
    <name type="scientific">Natribaculum luteum</name>
    <dbReference type="NCBI Taxonomy" id="1586232"/>
    <lineage>
        <taxon>Archaea</taxon>
        <taxon>Methanobacteriati</taxon>
        <taxon>Methanobacteriota</taxon>
        <taxon>Stenosarchaea group</taxon>
        <taxon>Halobacteria</taxon>
        <taxon>Halobacteriales</taxon>
        <taxon>Natrialbaceae</taxon>
        <taxon>Natribaculum</taxon>
    </lineage>
</organism>
<comment type="caution">
    <text evidence="2">The sequence shown here is derived from an EMBL/GenBank/DDBJ whole genome shotgun (WGS) entry which is preliminary data.</text>
</comment>
<keyword evidence="1" id="KW-0472">Membrane</keyword>
<dbReference type="GeneID" id="71853608"/>
<dbReference type="EMBL" id="JBHSDJ010000125">
    <property type="protein sequence ID" value="MFC4248600.1"/>
    <property type="molecule type" value="Genomic_DNA"/>
</dbReference>
<reference evidence="2 3" key="1">
    <citation type="journal article" date="2014" name="Int. J. Syst. Evol. Microbiol.">
        <title>Complete genome sequence of Corynebacterium casei LMG S-19264T (=DSM 44701T), isolated from a smear-ripened cheese.</title>
        <authorList>
            <consortium name="US DOE Joint Genome Institute (JGI-PGF)"/>
            <person name="Walter F."/>
            <person name="Albersmeier A."/>
            <person name="Kalinowski J."/>
            <person name="Ruckert C."/>
        </authorList>
    </citation>
    <scope>NUCLEOTIDE SEQUENCE [LARGE SCALE GENOMIC DNA]</scope>
    <source>
        <strain evidence="2 3">IBRC-M 10912</strain>
    </source>
</reference>
<evidence type="ECO:0000313" key="3">
    <source>
        <dbReference type="Proteomes" id="UP001595821"/>
    </source>
</evidence>
<keyword evidence="1" id="KW-0812">Transmembrane</keyword>
<keyword evidence="1" id="KW-1133">Transmembrane helix</keyword>
<dbReference type="Proteomes" id="UP001595821">
    <property type="component" value="Unassembled WGS sequence"/>
</dbReference>